<dbReference type="SUPFAM" id="SSF46785">
    <property type="entry name" value="Winged helix' DNA-binding domain"/>
    <property type="match status" value="1"/>
</dbReference>
<dbReference type="Pfam" id="PF05331">
    <property type="entry name" value="DUF742"/>
    <property type="match status" value="1"/>
</dbReference>
<evidence type="ECO:0000313" key="2">
    <source>
        <dbReference type="EMBL" id="MDS1271396.1"/>
    </source>
</evidence>
<dbReference type="Proteomes" id="UP001250214">
    <property type="component" value="Unassembled WGS sequence"/>
</dbReference>
<name>A0ABU2H7V5_9ACTN</name>
<dbReference type="InterPro" id="IPR036390">
    <property type="entry name" value="WH_DNA-bd_sf"/>
</dbReference>
<evidence type="ECO:0000256" key="1">
    <source>
        <dbReference type="SAM" id="MobiDB-lite"/>
    </source>
</evidence>
<dbReference type="InterPro" id="IPR007995">
    <property type="entry name" value="DUF742"/>
</dbReference>
<proteinExistence type="predicted"/>
<protein>
    <submittedName>
        <fullName evidence="2">DUF742 domain-containing protein</fullName>
    </submittedName>
</protein>
<gene>
    <name evidence="2" type="ORF">RIF23_13920</name>
</gene>
<dbReference type="RefSeq" id="WP_310912919.1">
    <property type="nucleotide sequence ID" value="NZ_JAVLVT010000005.1"/>
</dbReference>
<reference evidence="3" key="1">
    <citation type="submission" date="2023-07" db="EMBL/GenBank/DDBJ databases">
        <title>Novel species in the genus Lipingzhangella isolated from Sambhar Salt Lake.</title>
        <authorList>
            <person name="Jiya N."/>
            <person name="Kajale S."/>
            <person name="Sharma A."/>
        </authorList>
    </citation>
    <scope>NUCLEOTIDE SEQUENCE [LARGE SCALE GENOMIC DNA]</scope>
    <source>
        <strain evidence="3">LS1_29</strain>
    </source>
</reference>
<dbReference type="Gene3D" id="1.10.10.10">
    <property type="entry name" value="Winged helix-like DNA-binding domain superfamily/Winged helix DNA-binding domain"/>
    <property type="match status" value="1"/>
</dbReference>
<organism evidence="2 3">
    <name type="scientific">Lipingzhangella rawalii</name>
    <dbReference type="NCBI Taxonomy" id="2055835"/>
    <lineage>
        <taxon>Bacteria</taxon>
        <taxon>Bacillati</taxon>
        <taxon>Actinomycetota</taxon>
        <taxon>Actinomycetes</taxon>
        <taxon>Streptosporangiales</taxon>
        <taxon>Nocardiopsidaceae</taxon>
        <taxon>Lipingzhangella</taxon>
    </lineage>
</organism>
<comment type="caution">
    <text evidence="2">The sequence shown here is derived from an EMBL/GenBank/DDBJ whole genome shotgun (WGS) entry which is preliminary data.</text>
</comment>
<evidence type="ECO:0000313" key="3">
    <source>
        <dbReference type="Proteomes" id="UP001250214"/>
    </source>
</evidence>
<feature type="region of interest" description="Disordered" evidence="1">
    <location>
        <begin position="1"/>
        <end position="27"/>
    </location>
</feature>
<sequence>MTAENARNLGRRARSPGPLVRPYAMTGGRTRPAVSDIDLITVVVPAAQPADTHGLEPEHLSILSLLRAPLTVAEISAHLDLPLTVTRVLVGDLVARGLLLSRAPVPAPDLANLPELDVLQAVLDGIRRL</sequence>
<keyword evidence="3" id="KW-1185">Reference proteome</keyword>
<dbReference type="InterPro" id="IPR036388">
    <property type="entry name" value="WH-like_DNA-bd_sf"/>
</dbReference>
<accession>A0ABU2H7V5</accession>
<dbReference type="PANTHER" id="PTHR36221">
    <property type="entry name" value="DUF742 DOMAIN-CONTAINING PROTEIN"/>
    <property type="match status" value="1"/>
</dbReference>
<dbReference type="PANTHER" id="PTHR36221:SF1">
    <property type="entry name" value="DUF742 DOMAIN-CONTAINING PROTEIN"/>
    <property type="match status" value="1"/>
</dbReference>
<dbReference type="EMBL" id="JAVLVT010000005">
    <property type="protein sequence ID" value="MDS1271396.1"/>
    <property type="molecule type" value="Genomic_DNA"/>
</dbReference>